<dbReference type="Proteomes" id="UP000254287">
    <property type="component" value="Unassembled WGS sequence"/>
</dbReference>
<sequence length="229" mass="25565">MTENAAPVRASQNKQDEIPEEDRAQAAVEESSTLSSRTLNIATLVVAVLLIAGGITVEQIQRHEPEEELARPDLHEEHIVNLRPETKDVLPEAFIEKIANCSERTLGGSIDGIYTGAHGYVCWPWLTKEQDDNPIMTYHSTRSVIIGEEASRIRAELPNFHNGETDTKILQEGSGDQPDILTNTWDDGEYGTGDIYIYYPEEKVMVTWGWNKSDPGAANIEDVIREEGF</sequence>
<protein>
    <submittedName>
        <fullName evidence="2">Uncharacterized protein</fullName>
    </submittedName>
</protein>
<organism evidence="2 3">
    <name type="scientific">Corynebacterium minutissimum</name>
    <dbReference type="NCBI Taxonomy" id="38301"/>
    <lineage>
        <taxon>Bacteria</taxon>
        <taxon>Bacillati</taxon>
        <taxon>Actinomycetota</taxon>
        <taxon>Actinomycetes</taxon>
        <taxon>Mycobacteriales</taxon>
        <taxon>Corynebacteriaceae</taxon>
        <taxon>Corynebacterium</taxon>
    </lineage>
</organism>
<feature type="region of interest" description="Disordered" evidence="1">
    <location>
        <begin position="1"/>
        <end position="20"/>
    </location>
</feature>
<dbReference type="EMBL" id="UFXP01000001">
    <property type="protein sequence ID" value="STC74748.1"/>
    <property type="molecule type" value="Genomic_DNA"/>
</dbReference>
<gene>
    <name evidence="2" type="ORF">NCTC10289_00465</name>
</gene>
<proteinExistence type="predicted"/>
<evidence type="ECO:0000256" key="1">
    <source>
        <dbReference type="SAM" id="MobiDB-lite"/>
    </source>
</evidence>
<accession>A0A376CTJ9</accession>
<reference evidence="2 3" key="1">
    <citation type="submission" date="2018-06" db="EMBL/GenBank/DDBJ databases">
        <authorList>
            <consortium name="Pathogen Informatics"/>
            <person name="Doyle S."/>
        </authorList>
    </citation>
    <scope>NUCLEOTIDE SEQUENCE [LARGE SCALE GENOMIC DNA]</scope>
    <source>
        <strain evidence="2 3">NCTC10289</strain>
    </source>
</reference>
<dbReference type="RefSeq" id="WP_147279304.1">
    <property type="nucleotide sequence ID" value="NZ_CP069533.1"/>
</dbReference>
<name>A0A376CTJ9_9CORY</name>
<evidence type="ECO:0000313" key="3">
    <source>
        <dbReference type="Proteomes" id="UP000254287"/>
    </source>
</evidence>
<evidence type="ECO:0000313" key="2">
    <source>
        <dbReference type="EMBL" id="STC74748.1"/>
    </source>
</evidence>
<dbReference type="AlphaFoldDB" id="A0A376CTJ9"/>